<sequence length="42" mass="4623">MEGGNGYLVPTDEAKVIPGRNPHRTYGRRLGRLGKSTKETIP</sequence>
<proteinExistence type="predicted"/>
<feature type="region of interest" description="Disordered" evidence="1">
    <location>
        <begin position="1"/>
        <end position="42"/>
    </location>
</feature>
<evidence type="ECO:0000256" key="1">
    <source>
        <dbReference type="SAM" id="MobiDB-lite"/>
    </source>
</evidence>
<accession>A0AAU8BAT5</accession>
<dbReference type="EMBL" id="PP766722">
    <property type="protein sequence ID" value="XCD08812.1"/>
    <property type="molecule type" value="Genomic_DNA"/>
</dbReference>
<protein>
    <submittedName>
        <fullName evidence="2">Uncharacterized protein</fullName>
    </submittedName>
</protein>
<feature type="compositionally biased region" description="Basic residues" evidence="1">
    <location>
        <begin position="21"/>
        <end position="32"/>
    </location>
</feature>
<reference evidence="2" key="1">
    <citation type="submission" date="2024-04" db="EMBL/GenBank/DDBJ databases">
        <authorList>
            <person name="Uskudar Guclu A."/>
            <person name="Ata Vural I."/>
        </authorList>
    </citation>
    <scope>NUCLEOTIDE SEQUENCE</scope>
</reference>
<organism evidence="2">
    <name type="scientific">Pseudomonas phage Baskent_P1_112</name>
    <dbReference type="NCBI Taxonomy" id="3145032"/>
    <lineage>
        <taxon>Viruses</taxon>
        <taxon>Duplodnaviria</taxon>
        <taxon>Heunggongvirae</taxon>
        <taxon>Uroviricota</taxon>
        <taxon>Caudoviricetes</taxon>
        <taxon>Bruynoghevirus</taxon>
    </lineage>
</organism>
<name>A0AAU8BAT5_9CAUD</name>
<evidence type="ECO:0000313" key="2">
    <source>
        <dbReference type="EMBL" id="XCD08812.1"/>
    </source>
</evidence>